<reference evidence="1 2" key="1">
    <citation type="submission" date="2017-11" db="EMBL/GenBank/DDBJ databases">
        <title>De-novo sequencing of pomegranate (Punica granatum L.) genome.</title>
        <authorList>
            <person name="Akparov Z."/>
            <person name="Amiraslanov A."/>
            <person name="Hajiyeva S."/>
            <person name="Abbasov M."/>
            <person name="Kaur K."/>
            <person name="Hamwieh A."/>
            <person name="Solovyev V."/>
            <person name="Salamov A."/>
            <person name="Braich B."/>
            <person name="Kosarev P."/>
            <person name="Mahmoud A."/>
            <person name="Hajiyev E."/>
            <person name="Babayeva S."/>
            <person name="Izzatullayeva V."/>
            <person name="Mammadov A."/>
            <person name="Mammadov A."/>
            <person name="Sharifova S."/>
            <person name="Ojaghi J."/>
            <person name="Eynullazada K."/>
            <person name="Bayramov B."/>
            <person name="Abdulazimova A."/>
            <person name="Shahmuradov I."/>
        </authorList>
    </citation>
    <scope>NUCLEOTIDE SEQUENCE [LARGE SCALE GENOMIC DNA]</scope>
    <source>
        <strain evidence="2">cv. AG2017</strain>
        <tissue evidence="1">Leaf</tissue>
    </source>
</reference>
<organism evidence="1 2">
    <name type="scientific">Punica granatum</name>
    <name type="common">Pomegranate</name>
    <dbReference type="NCBI Taxonomy" id="22663"/>
    <lineage>
        <taxon>Eukaryota</taxon>
        <taxon>Viridiplantae</taxon>
        <taxon>Streptophyta</taxon>
        <taxon>Embryophyta</taxon>
        <taxon>Tracheophyta</taxon>
        <taxon>Spermatophyta</taxon>
        <taxon>Magnoliopsida</taxon>
        <taxon>eudicotyledons</taxon>
        <taxon>Gunneridae</taxon>
        <taxon>Pentapetalae</taxon>
        <taxon>rosids</taxon>
        <taxon>malvids</taxon>
        <taxon>Myrtales</taxon>
        <taxon>Lythraceae</taxon>
        <taxon>Punica</taxon>
    </lineage>
</organism>
<protein>
    <submittedName>
        <fullName evidence="1">Uncharacterized protein</fullName>
    </submittedName>
</protein>
<gene>
    <name evidence="1" type="ORF">CRG98_014846</name>
</gene>
<comment type="caution">
    <text evidence="1">The sequence shown here is derived from an EMBL/GenBank/DDBJ whole genome shotgun (WGS) entry which is preliminary data.</text>
</comment>
<dbReference type="EMBL" id="PGOL01000795">
    <property type="protein sequence ID" value="PKI64777.1"/>
    <property type="molecule type" value="Genomic_DNA"/>
</dbReference>
<dbReference type="Proteomes" id="UP000233551">
    <property type="component" value="Unassembled WGS sequence"/>
</dbReference>
<evidence type="ECO:0000313" key="2">
    <source>
        <dbReference type="Proteomes" id="UP000233551"/>
    </source>
</evidence>
<accession>A0A2I0K8A3</accession>
<name>A0A2I0K8A3_PUNGR</name>
<evidence type="ECO:0000313" key="1">
    <source>
        <dbReference type="EMBL" id="PKI64777.1"/>
    </source>
</evidence>
<proteinExistence type="predicted"/>
<keyword evidence="2" id="KW-1185">Reference proteome</keyword>
<dbReference type="AlphaFoldDB" id="A0A2I0K8A3"/>
<sequence>MSYLVSGYEERVGEVFESRVTRLNAWKDARVQRRHVRGARCTGSAAGVHERCAGRAGARAGARMCGRARRALERARRAHGLAHG</sequence>